<dbReference type="AlphaFoldDB" id="A0A9D4U6J0"/>
<evidence type="ECO:0000313" key="2">
    <source>
        <dbReference type="Proteomes" id="UP000886520"/>
    </source>
</evidence>
<accession>A0A9D4U6J0</accession>
<evidence type="ECO:0000313" key="1">
    <source>
        <dbReference type="EMBL" id="KAI5062025.1"/>
    </source>
</evidence>
<organism evidence="1 2">
    <name type="scientific">Adiantum capillus-veneris</name>
    <name type="common">Maidenhair fern</name>
    <dbReference type="NCBI Taxonomy" id="13818"/>
    <lineage>
        <taxon>Eukaryota</taxon>
        <taxon>Viridiplantae</taxon>
        <taxon>Streptophyta</taxon>
        <taxon>Embryophyta</taxon>
        <taxon>Tracheophyta</taxon>
        <taxon>Polypodiopsida</taxon>
        <taxon>Polypodiidae</taxon>
        <taxon>Polypodiales</taxon>
        <taxon>Pteridineae</taxon>
        <taxon>Pteridaceae</taxon>
        <taxon>Vittarioideae</taxon>
        <taxon>Adiantum</taxon>
    </lineage>
</organism>
<comment type="caution">
    <text evidence="1">The sequence shown here is derived from an EMBL/GenBank/DDBJ whole genome shotgun (WGS) entry which is preliminary data.</text>
</comment>
<reference evidence="1" key="1">
    <citation type="submission" date="2021-01" db="EMBL/GenBank/DDBJ databases">
        <title>Adiantum capillus-veneris genome.</title>
        <authorList>
            <person name="Fang Y."/>
            <person name="Liao Q."/>
        </authorList>
    </citation>
    <scope>NUCLEOTIDE SEQUENCE</scope>
    <source>
        <strain evidence="1">H3</strain>
        <tissue evidence="1">Leaf</tissue>
    </source>
</reference>
<dbReference type="EMBL" id="JABFUD020000022">
    <property type="protein sequence ID" value="KAI5062025.1"/>
    <property type="molecule type" value="Genomic_DNA"/>
</dbReference>
<protein>
    <submittedName>
        <fullName evidence="1">Uncharacterized protein</fullName>
    </submittedName>
</protein>
<keyword evidence="2" id="KW-1185">Reference proteome</keyword>
<dbReference type="Proteomes" id="UP000886520">
    <property type="component" value="Chromosome 22"/>
</dbReference>
<name>A0A9D4U6J0_ADICA</name>
<sequence length="78" mass="8816">MPGAVLRRAVRRQFVSARGLGGLKWSMRWGFDCEWAPEACCSIEQVPFWFKFLWEVPGQSGVLVTVCVSIASKLKLKI</sequence>
<proteinExistence type="predicted"/>
<gene>
    <name evidence="1" type="ORF">GOP47_0022564</name>
</gene>